<reference evidence="1 2" key="1">
    <citation type="submission" date="2021-06" db="EMBL/GenBank/DDBJ databases">
        <title>Caerostris extrusa draft genome.</title>
        <authorList>
            <person name="Kono N."/>
            <person name="Arakawa K."/>
        </authorList>
    </citation>
    <scope>NUCLEOTIDE SEQUENCE [LARGE SCALE GENOMIC DNA]</scope>
</reference>
<dbReference type="Proteomes" id="UP001054945">
    <property type="component" value="Unassembled WGS sequence"/>
</dbReference>
<accession>A0AAV4QBW6</accession>
<proteinExistence type="predicted"/>
<name>A0AAV4QBW6_CAEEX</name>
<dbReference type="EMBL" id="BPLR01005852">
    <property type="protein sequence ID" value="GIY05495.1"/>
    <property type="molecule type" value="Genomic_DNA"/>
</dbReference>
<protein>
    <submittedName>
        <fullName evidence="1">Uncharacterized protein</fullName>
    </submittedName>
</protein>
<organism evidence="1 2">
    <name type="scientific">Caerostris extrusa</name>
    <name type="common">Bark spider</name>
    <name type="synonym">Caerostris bankana</name>
    <dbReference type="NCBI Taxonomy" id="172846"/>
    <lineage>
        <taxon>Eukaryota</taxon>
        <taxon>Metazoa</taxon>
        <taxon>Ecdysozoa</taxon>
        <taxon>Arthropoda</taxon>
        <taxon>Chelicerata</taxon>
        <taxon>Arachnida</taxon>
        <taxon>Araneae</taxon>
        <taxon>Araneomorphae</taxon>
        <taxon>Entelegynae</taxon>
        <taxon>Araneoidea</taxon>
        <taxon>Araneidae</taxon>
        <taxon>Caerostris</taxon>
    </lineage>
</organism>
<evidence type="ECO:0000313" key="2">
    <source>
        <dbReference type="Proteomes" id="UP001054945"/>
    </source>
</evidence>
<keyword evidence="2" id="KW-1185">Reference proteome</keyword>
<gene>
    <name evidence="1" type="ORF">CEXT_237921</name>
</gene>
<sequence length="77" mass="9036">MERLRRHFAEVETDEVSDKLMKTIDLNGDEDNFSDHEIFIKHDTESEEGTDSGNKEVNSLTTILSKDDMQWKKTQFE</sequence>
<comment type="caution">
    <text evidence="1">The sequence shown here is derived from an EMBL/GenBank/DDBJ whole genome shotgun (WGS) entry which is preliminary data.</text>
</comment>
<dbReference type="AlphaFoldDB" id="A0AAV4QBW6"/>
<evidence type="ECO:0000313" key="1">
    <source>
        <dbReference type="EMBL" id="GIY05495.1"/>
    </source>
</evidence>